<reference evidence="2" key="1">
    <citation type="journal article" date="2017" name="Plant J.">
        <title>The pomegranate (Punica granatum L.) genome and the genomics of punicalagin biosynthesis.</title>
        <authorList>
            <person name="Qin G."/>
            <person name="Xu C."/>
            <person name="Ming R."/>
            <person name="Tang H."/>
            <person name="Guyot R."/>
            <person name="Kramer E.M."/>
            <person name="Hu Y."/>
            <person name="Yi X."/>
            <person name="Qi Y."/>
            <person name="Xu X."/>
            <person name="Gao Z."/>
            <person name="Pan H."/>
            <person name="Jian J."/>
            <person name="Tian Y."/>
            <person name="Yue Z."/>
            <person name="Xu Y."/>
        </authorList>
    </citation>
    <scope>NUCLEOTIDE SEQUENCE [LARGE SCALE GENOMIC DNA]</scope>
    <source>
        <strain evidence="2">cv. Dabenzi</strain>
    </source>
</reference>
<sequence length="209" mass="23497">MAEKSTHWDHLRAHPKLLATIPCDYIHDLASRPVQLHLFAYHDSDNTDSSSGNRGSSSFDLHAPHFRTLAADLAYDVVTWQHHFPLSVSGLICLEFFNRIKICNPSTGQRTIVPGTGVEVRQILPRYGQLSLASSVHAREVLVFVWTVNSDYFCLLYNARSKAFTRRAKLQVPLPCSPGYPLYCPMVDQLSITDHKEKNSQALEGFVSS</sequence>
<accession>A0A218WGV2</accession>
<protein>
    <submittedName>
        <fullName evidence="1">Uncharacterized protein</fullName>
    </submittedName>
</protein>
<dbReference type="Proteomes" id="UP000197138">
    <property type="component" value="Unassembled WGS sequence"/>
</dbReference>
<dbReference type="EMBL" id="MTKT01004293">
    <property type="protein sequence ID" value="OWM72067.1"/>
    <property type="molecule type" value="Genomic_DNA"/>
</dbReference>
<organism evidence="1 2">
    <name type="scientific">Punica granatum</name>
    <name type="common">Pomegranate</name>
    <dbReference type="NCBI Taxonomy" id="22663"/>
    <lineage>
        <taxon>Eukaryota</taxon>
        <taxon>Viridiplantae</taxon>
        <taxon>Streptophyta</taxon>
        <taxon>Embryophyta</taxon>
        <taxon>Tracheophyta</taxon>
        <taxon>Spermatophyta</taxon>
        <taxon>Magnoliopsida</taxon>
        <taxon>eudicotyledons</taxon>
        <taxon>Gunneridae</taxon>
        <taxon>Pentapetalae</taxon>
        <taxon>rosids</taxon>
        <taxon>malvids</taxon>
        <taxon>Myrtales</taxon>
        <taxon>Lythraceae</taxon>
        <taxon>Punica</taxon>
    </lineage>
</organism>
<name>A0A218WGV2_PUNGR</name>
<gene>
    <name evidence="1" type="ORF">CDL15_Pgr017950</name>
</gene>
<evidence type="ECO:0000313" key="1">
    <source>
        <dbReference type="EMBL" id="OWM72067.1"/>
    </source>
</evidence>
<evidence type="ECO:0000313" key="2">
    <source>
        <dbReference type="Proteomes" id="UP000197138"/>
    </source>
</evidence>
<dbReference type="AlphaFoldDB" id="A0A218WGV2"/>
<comment type="caution">
    <text evidence="1">The sequence shown here is derived from an EMBL/GenBank/DDBJ whole genome shotgun (WGS) entry which is preliminary data.</text>
</comment>
<proteinExistence type="predicted"/>